<evidence type="ECO:0000256" key="4">
    <source>
        <dbReference type="PROSITE-ProRule" id="PRU00042"/>
    </source>
</evidence>
<dbReference type="PROSITE" id="PS00028">
    <property type="entry name" value="ZINC_FINGER_C2H2_1"/>
    <property type="match status" value="1"/>
</dbReference>
<dbReference type="FunFam" id="3.30.160.60:FF:000446">
    <property type="entry name" value="Zinc finger protein"/>
    <property type="match status" value="1"/>
</dbReference>
<keyword evidence="2 4" id="KW-0863">Zinc-finger</keyword>
<dbReference type="InterPro" id="IPR036236">
    <property type="entry name" value="Znf_C2H2_sf"/>
</dbReference>
<dbReference type="PROSITE" id="PS50157">
    <property type="entry name" value="ZINC_FINGER_C2H2_2"/>
    <property type="match status" value="2"/>
</dbReference>
<dbReference type="EMBL" id="HBUF01220537">
    <property type="protein sequence ID" value="CAG6669237.1"/>
    <property type="molecule type" value="Transcribed_RNA"/>
</dbReference>
<proteinExistence type="predicted"/>
<organism evidence="6">
    <name type="scientific">Cacopsylla melanoneura</name>
    <dbReference type="NCBI Taxonomy" id="428564"/>
    <lineage>
        <taxon>Eukaryota</taxon>
        <taxon>Metazoa</taxon>
        <taxon>Ecdysozoa</taxon>
        <taxon>Arthropoda</taxon>
        <taxon>Hexapoda</taxon>
        <taxon>Insecta</taxon>
        <taxon>Pterygota</taxon>
        <taxon>Neoptera</taxon>
        <taxon>Paraneoptera</taxon>
        <taxon>Hemiptera</taxon>
        <taxon>Sternorrhyncha</taxon>
        <taxon>Psylloidea</taxon>
        <taxon>Psyllidae</taxon>
        <taxon>Psyllinae</taxon>
        <taxon>Cacopsylla</taxon>
    </lineage>
</organism>
<evidence type="ECO:0000256" key="3">
    <source>
        <dbReference type="ARBA" id="ARBA00022833"/>
    </source>
</evidence>
<sequence>MESIYSNIIQQNTSHCRVSFINLKIITYYYSLLSQPSPDQLCSHCKMFSSSSINDWIEHCKSCTFMPRPDSFRHKYVCFACPYFTYNIGNIKRHLNIHLGEKPYTCPLCEYSCRESQSLKLHAKKYHM</sequence>
<evidence type="ECO:0000313" key="6">
    <source>
        <dbReference type="EMBL" id="CAG6669237.1"/>
    </source>
</evidence>
<feature type="domain" description="C2H2-type" evidence="5">
    <location>
        <begin position="104"/>
        <end position="128"/>
    </location>
</feature>
<evidence type="ECO:0000256" key="2">
    <source>
        <dbReference type="ARBA" id="ARBA00022771"/>
    </source>
</evidence>
<reference evidence="6" key="1">
    <citation type="submission" date="2021-05" db="EMBL/GenBank/DDBJ databases">
        <authorList>
            <person name="Alioto T."/>
            <person name="Alioto T."/>
            <person name="Gomez Garrido J."/>
        </authorList>
    </citation>
    <scope>NUCLEOTIDE SEQUENCE</scope>
</reference>
<protein>
    <submittedName>
        <fullName evidence="6">Zinc finger protein 513</fullName>
    </submittedName>
</protein>
<dbReference type="InterPro" id="IPR013087">
    <property type="entry name" value="Znf_C2H2_type"/>
</dbReference>
<accession>A0A8D8SMZ0</accession>
<keyword evidence="1" id="KW-0479">Metal-binding</keyword>
<name>A0A8D8SMZ0_9HEMI</name>
<dbReference type="GO" id="GO:0005634">
    <property type="term" value="C:nucleus"/>
    <property type="evidence" value="ECO:0007669"/>
    <property type="project" value="UniProtKB-ARBA"/>
</dbReference>
<dbReference type="AlphaFoldDB" id="A0A8D8SMZ0"/>
<evidence type="ECO:0000259" key="5">
    <source>
        <dbReference type="PROSITE" id="PS50157"/>
    </source>
</evidence>
<dbReference type="Gene3D" id="3.30.160.60">
    <property type="entry name" value="Classic Zinc Finger"/>
    <property type="match status" value="2"/>
</dbReference>
<dbReference type="SMART" id="SM00355">
    <property type="entry name" value="ZnF_C2H2"/>
    <property type="match status" value="2"/>
</dbReference>
<evidence type="ECO:0000256" key="1">
    <source>
        <dbReference type="ARBA" id="ARBA00022723"/>
    </source>
</evidence>
<feature type="domain" description="C2H2-type" evidence="5">
    <location>
        <begin position="76"/>
        <end position="103"/>
    </location>
</feature>
<dbReference type="SUPFAM" id="SSF57667">
    <property type="entry name" value="beta-beta-alpha zinc fingers"/>
    <property type="match status" value="1"/>
</dbReference>
<keyword evidence="3" id="KW-0862">Zinc</keyword>
<dbReference type="GO" id="GO:0008270">
    <property type="term" value="F:zinc ion binding"/>
    <property type="evidence" value="ECO:0007669"/>
    <property type="project" value="UniProtKB-KW"/>
</dbReference>